<evidence type="ECO:0000313" key="2">
    <source>
        <dbReference type="Proteomes" id="UP001254165"/>
    </source>
</evidence>
<geneLocation type="plasmid" evidence="1">
    <name>p4228-RoL</name>
</geneLocation>
<keyword evidence="2" id="KW-1185">Reference proteome</keyword>
<dbReference type="RefSeq" id="WP_315626325.1">
    <property type="nucleotide sequence ID" value="NZ_JAUHMF010000010.1"/>
</dbReference>
<reference evidence="1 2" key="1">
    <citation type="submission" date="2023-07" db="EMBL/GenBank/DDBJ databases">
        <title>Novel species of Thermanaerothrix with wide hydrolytic capabilities.</title>
        <authorList>
            <person name="Zayulina K.S."/>
            <person name="Podosokorskaya O.A."/>
            <person name="Elcheninov A.G."/>
        </authorList>
    </citation>
    <scope>NUCLEOTIDE SEQUENCE [LARGE SCALE GENOMIC DNA]</scope>
    <source>
        <strain evidence="1 2">4228-RoL</strain>
        <plasmid evidence="1">p4228-RoL</plasmid>
    </source>
</reference>
<dbReference type="EMBL" id="JAUHMF010000010">
    <property type="protein sequence ID" value="MDT8899542.1"/>
    <property type="molecule type" value="Genomic_DNA"/>
</dbReference>
<proteinExistence type="predicted"/>
<sequence>MPVIVADASIYNEPQMSTIHMIDLRPDQVEEIKRLYAQVHFGTSGHGVIYQADVYQVDDADEALWTLIEEDTAAVANIPPQGEHGGHLRITPEGVFSVWGDSQSRGDLLPWIKRLA</sequence>
<keyword evidence="1" id="KW-0614">Plasmid</keyword>
<name>A0ABU3NRT4_9CHLR</name>
<comment type="caution">
    <text evidence="1">The sequence shown here is derived from an EMBL/GenBank/DDBJ whole genome shotgun (WGS) entry which is preliminary data.</text>
</comment>
<organism evidence="1 2">
    <name type="scientific">Thermanaerothrix solaris</name>
    <dbReference type="NCBI Taxonomy" id="3058434"/>
    <lineage>
        <taxon>Bacteria</taxon>
        <taxon>Bacillati</taxon>
        <taxon>Chloroflexota</taxon>
        <taxon>Anaerolineae</taxon>
        <taxon>Anaerolineales</taxon>
        <taxon>Anaerolineaceae</taxon>
        <taxon>Thermanaerothrix</taxon>
    </lineage>
</organism>
<evidence type="ECO:0000313" key="1">
    <source>
        <dbReference type="EMBL" id="MDT8899542.1"/>
    </source>
</evidence>
<accession>A0ABU3NRT4</accession>
<dbReference type="Proteomes" id="UP001254165">
    <property type="component" value="Unassembled WGS sequence"/>
</dbReference>
<gene>
    <name evidence="1" type="ORF">QYE77_14855</name>
</gene>
<protein>
    <submittedName>
        <fullName evidence="1">Uncharacterized protein</fullName>
    </submittedName>
</protein>